<sequence>MTDIRYEIDNLDTVLRAEDISVFLFYAKNINDNIASKLFFSLRKKTMYELLNDINTNLDPSEDLPAYFNTSFLQDGISFITTVLIPSMQNETVDMWGKYGGFASLKAQINNNTANNWSSELCILSDYVPESMEYYIDIASEIKMLLQRSLSLNTPMLVSYFD</sequence>
<accession>A0A3D9CDL0</accession>
<comment type="caution">
    <text evidence="1">The sequence shown here is derived from an EMBL/GenBank/DDBJ whole genome shotgun (WGS) entry which is preliminary data.</text>
</comment>
<dbReference type="EMBL" id="QNVT01000003">
    <property type="protein sequence ID" value="REC63591.1"/>
    <property type="molecule type" value="Genomic_DNA"/>
</dbReference>
<dbReference type="Proteomes" id="UP000256686">
    <property type="component" value="Unassembled WGS sequence"/>
</dbReference>
<keyword evidence="2" id="KW-1185">Reference proteome</keyword>
<evidence type="ECO:0000313" key="1">
    <source>
        <dbReference type="EMBL" id="REC63591.1"/>
    </source>
</evidence>
<protein>
    <submittedName>
        <fullName evidence="1">Uncharacterized protein</fullName>
    </submittedName>
</protein>
<dbReference type="RefSeq" id="WP_115969631.1">
    <property type="nucleotide sequence ID" value="NZ_QNVT01000003.1"/>
</dbReference>
<gene>
    <name evidence="1" type="ORF">DRF65_05725</name>
</gene>
<organism evidence="1 2">
    <name type="scientific">Chryseobacterium pennae</name>
    <dbReference type="NCBI Taxonomy" id="2258962"/>
    <lineage>
        <taxon>Bacteria</taxon>
        <taxon>Pseudomonadati</taxon>
        <taxon>Bacteroidota</taxon>
        <taxon>Flavobacteriia</taxon>
        <taxon>Flavobacteriales</taxon>
        <taxon>Weeksellaceae</taxon>
        <taxon>Chryseobacterium group</taxon>
        <taxon>Chryseobacterium</taxon>
    </lineage>
</organism>
<name>A0A3D9CDL0_9FLAO</name>
<reference evidence="2" key="1">
    <citation type="submission" date="2018-06" db="EMBL/GenBank/DDBJ databases">
        <authorList>
            <person name="Lum Nde A."/>
            <person name="Hugo C."/>
        </authorList>
    </citation>
    <scope>NUCLEOTIDE SEQUENCE [LARGE SCALE GENOMIC DNA]</scope>
    <source>
        <strain evidence="2">1_F178</strain>
    </source>
</reference>
<dbReference type="AlphaFoldDB" id="A0A3D9CDL0"/>
<evidence type="ECO:0000313" key="2">
    <source>
        <dbReference type="Proteomes" id="UP000256686"/>
    </source>
</evidence>
<proteinExistence type="predicted"/>